<dbReference type="GO" id="GO:0140463">
    <property type="term" value="F:chromatin-protein adaptor activity"/>
    <property type="evidence" value="ECO:0007669"/>
    <property type="project" value="Ensembl"/>
</dbReference>
<dbReference type="GO" id="GO:0035861">
    <property type="term" value="C:site of double-strand break"/>
    <property type="evidence" value="ECO:0007669"/>
    <property type="project" value="Ensembl"/>
</dbReference>
<reference evidence="11" key="2">
    <citation type="submission" date="2025-09" db="UniProtKB">
        <authorList>
            <consortium name="Ensembl"/>
        </authorList>
    </citation>
    <scope>IDENTIFICATION</scope>
</reference>
<dbReference type="GO" id="GO:0045814">
    <property type="term" value="P:negative regulation of gene expression, epigenetic"/>
    <property type="evidence" value="ECO:0007669"/>
    <property type="project" value="Ensembl"/>
</dbReference>
<evidence type="ECO:0000256" key="2">
    <source>
        <dbReference type="ARBA" id="ARBA00008035"/>
    </source>
</evidence>
<evidence type="ECO:0000256" key="7">
    <source>
        <dbReference type="RuleBase" id="RU361124"/>
    </source>
</evidence>
<name>A0A8D0GMD5_SPHPU</name>
<reference evidence="11" key="1">
    <citation type="submission" date="2025-08" db="UniProtKB">
        <authorList>
            <consortium name="Ensembl"/>
        </authorList>
    </citation>
    <scope>IDENTIFICATION</scope>
</reference>
<evidence type="ECO:0000256" key="3">
    <source>
        <dbReference type="ARBA" id="ARBA00022853"/>
    </source>
</evidence>
<dbReference type="InterPro" id="IPR019542">
    <property type="entry name" value="Enhancer_polycomb-like_N"/>
</dbReference>
<dbReference type="AlphaFoldDB" id="A0A8D0GMD5"/>
<dbReference type="GO" id="GO:0006303">
    <property type="term" value="P:double-strand break repair via nonhomologous end joining"/>
    <property type="evidence" value="ECO:0007669"/>
    <property type="project" value="Ensembl"/>
</dbReference>
<comment type="subcellular location">
    <subcellularLocation>
        <location evidence="1 7">Nucleus</location>
    </subcellularLocation>
</comment>
<dbReference type="GO" id="GO:0035092">
    <property type="term" value="P:sperm DNA condensation"/>
    <property type="evidence" value="ECO:0007669"/>
    <property type="project" value="Ensembl"/>
</dbReference>
<gene>
    <name evidence="11" type="primary">EPC1</name>
</gene>
<dbReference type="GO" id="GO:0045944">
    <property type="term" value="P:positive regulation of transcription by RNA polymerase II"/>
    <property type="evidence" value="ECO:0007669"/>
    <property type="project" value="Ensembl"/>
</dbReference>
<dbReference type="Proteomes" id="UP000694392">
    <property type="component" value="Unplaced"/>
</dbReference>
<feature type="domain" description="Enhancer of polycomb-like N-terminal" evidence="10">
    <location>
        <begin position="7"/>
        <end position="148"/>
    </location>
</feature>
<evidence type="ECO:0000259" key="9">
    <source>
        <dbReference type="Pfam" id="PF06752"/>
    </source>
</evidence>
<dbReference type="Ensembl" id="ENSSPUT00000007897.1">
    <property type="protein sequence ID" value="ENSSPUP00000007410.1"/>
    <property type="gene ID" value="ENSSPUG00000005725.1"/>
</dbReference>
<evidence type="ECO:0000256" key="1">
    <source>
        <dbReference type="ARBA" id="ARBA00004123"/>
    </source>
</evidence>
<dbReference type="GO" id="GO:0000786">
    <property type="term" value="C:nucleosome"/>
    <property type="evidence" value="ECO:0007669"/>
    <property type="project" value="Ensembl"/>
</dbReference>
<sequence>MSKLSFRARALDASKPLPVFRCEDLPDLAEYASINRAVPQMPTGMEKEEESEHHLQRAISAQQVYGEKRDNMVIPVPEAESNIAYYESIYPGEFKMPKQLIHIQPFSLDAEQPDYDLDSEDEAFVNKLKKKLDISPLQFEEMIDRLEKGSGQQPVSLQEAKLLLKEDDELIREVYEYWIKKRKNCRGPSLIPAVKQEKRDGSSTNDPYVAFRRRTEKMQTRKNRKNDEASYEKMLKLRRDLSRAVTILEMIKRREKSKRELLHLTLEIMEKRYNLGDYNGEIMSEVMAQRQPMKPTYAIPIIPVSNSSPFKHQEAMELKEFKVNKQEKADVIRPKRKYEKKPKVLPSSAATPQQTSPAALPVFNAKDLNQYDFPSSDEEPLSQVLSGSSEAEEENDPDGPFAFRRKAGCQYYAPHLDQTGNWPWSTPKEGRLGDVRYRYCLTTLTVPQRCIGFARRRVGRGGRVLLDRAHSEHDNTLHQLDLEMLSSPQHSSINQFANTSETNTSDKSFSKDLGQILVNIKSCRWRHFRPRTPSLHDSDNDELSCKKLYRGLNRTGTAQPGTQTCSTSIQSKSSSGSAHFAFTAEQYQQHQQQLALMQKQQLAQIHQQQANSNSSANTSQGFFSKTLDSVSAQFAASALVTSEQLMGFKMKDDVVLGIGVNGILQASGVYKGLHLSSTTPTALVHTSPSSTAGSALLQPSSITQTSSSHSALSHQVTAANSATTQVLIGNNIRLTVPSSVATVNSITTLNARHIPRTLSAVPSSALKLAAAANCQVPKVPAASSVDTVPRENHET</sequence>
<feature type="region of interest" description="Disordered" evidence="8">
    <location>
        <begin position="333"/>
        <end position="358"/>
    </location>
</feature>
<evidence type="ECO:0000313" key="12">
    <source>
        <dbReference type="Proteomes" id="UP000694392"/>
    </source>
</evidence>
<dbReference type="PANTHER" id="PTHR14898">
    <property type="entry name" value="ENHANCER OF POLYCOMB"/>
    <property type="match status" value="1"/>
</dbReference>
<dbReference type="GO" id="GO:0005730">
    <property type="term" value="C:nucleolus"/>
    <property type="evidence" value="ECO:0007669"/>
    <property type="project" value="Ensembl"/>
</dbReference>
<keyword evidence="6 7" id="KW-0539">Nucleus</keyword>
<dbReference type="InterPro" id="IPR009607">
    <property type="entry name" value="Enhancer_polycomb_C"/>
</dbReference>
<accession>A0A8D0GMD5</accession>
<keyword evidence="12" id="KW-1185">Reference proteome</keyword>
<keyword evidence="4 7" id="KW-0805">Transcription regulation</keyword>
<dbReference type="GO" id="GO:0140767">
    <property type="term" value="F:enzyme-substrate adaptor activity"/>
    <property type="evidence" value="ECO:0007669"/>
    <property type="project" value="Ensembl"/>
</dbReference>
<dbReference type="InterPro" id="IPR024943">
    <property type="entry name" value="Enhancer_polycomb"/>
</dbReference>
<feature type="domain" description="Enhancer of polycomb C-terminal" evidence="9">
    <location>
        <begin position="581"/>
        <end position="794"/>
    </location>
</feature>
<dbReference type="OMA" id="RPKRRYE"/>
<evidence type="ECO:0000256" key="8">
    <source>
        <dbReference type="SAM" id="MobiDB-lite"/>
    </source>
</evidence>
<evidence type="ECO:0000256" key="4">
    <source>
        <dbReference type="ARBA" id="ARBA00023015"/>
    </source>
</evidence>
<protein>
    <recommendedName>
        <fullName evidence="7">Enhancer of polycomb homolog</fullName>
    </recommendedName>
</protein>
<dbReference type="GO" id="GO:1905168">
    <property type="term" value="P:positive regulation of double-strand break repair via homologous recombination"/>
    <property type="evidence" value="ECO:0007669"/>
    <property type="project" value="Ensembl"/>
</dbReference>
<dbReference type="GO" id="GO:0031965">
    <property type="term" value="C:nuclear membrane"/>
    <property type="evidence" value="ECO:0007669"/>
    <property type="project" value="Ensembl"/>
</dbReference>
<dbReference type="GeneTree" id="ENSGT00940000155003"/>
<feature type="compositionally biased region" description="Polar residues" evidence="8">
    <location>
        <begin position="348"/>
        <end position="357"/>
    </location>
</feature>
<dbReference type="GO" id="GO:0032777">
    <property type="term" value="C:piccolo histone acetyltransferase complex"/>
    <property type="evidence" value="ECO:0007669"/>
    <property type="project" value="Ensembl"/>
</dbReference>
<keyword evidence="3" id="KW-0156">Chromatin regulator</keyword>
<evidence type="ECO:0000313" key="11">
    <source>
        <dbReference type="Ensembl" id="ENSSPUP00000007410.1"/>
    </source>
</evidence>
<proteinExistence type="inferred from homology"/>
<dbReference type="GO" id="GO:0000724">
    <property type="term" value="P:double-strand break repair via homologous recombination"/>
    <property type="evidence" value="ECO:0007669"/>
    <property type="project" value="Ensembl"/>
</dbReference>
<dbReference type="GO" id="GO:0035267">
    <property type="term" value="C:NuA4 histone acetyltransferase complex"/>
    <property type="evidence" value="ECO:0007669"/>
    <property type="project" value="Ensembl"/>
</dbReference>
<dbReference type="Pfam" id="PF06752">
    <property type="entry name" value="E_Pc_C"/>
    <property type="match status" value="1"/>
</dbReference>
<evidence type="ECO:0000256" key="6">
    <source>
        <dbReference type="ARBA" id="ARBA00023242"/>
    </source>
</evidence>
<feature type="region of interest" description="Disordered" evidence="8">
    <location>
        <begin position="371"/>
        <end position="400"/>
    </location>
</feature>
<evidence type="ECO:0000256" key="5">
    <source>
        <dbReference type="ARBA" id="ARBA00023163"/>
    </source>
</evidence>
<organism evidence="11 12">
    <name type="scientific">Sphenodon punctatus</name>
    <name type="common">Tuatara</name>
    <name type="synonym">Hatteria punctata</name>
    <dbReference type="NCBI Taxonomy" id="8508"/>
    <lineage>
        <taxon>Eukaryota</taxon>
        <taxon>Metazoa</taxon>
        <taxon>Chordata</taxon>
        <taxon>Craniata</taxon>
        <taxon>Vertebrata</taxon>
        <taxon>Euteleostomi</taxon>
        <taxon>Lepidosauria</taxon>
        <taxon>Sphenodontia</taxon>
        <taxon>Sphenodontidae</taxon>
        <taxon>Sphenodon</taxon>
    </lineage>
</organism>
<dbReference type="Pfam" id="PF10513">
    <property type="entry name" value="EPL1"/>
    <property type="match status" value="1"/>
</dbReference>
<comment type="similarity">
    <text evidence="2 7">Belongs to the enhancer of polycomb family.</text>
</comment>
<dbReference type="GO" id="GO:0051726">
    <property type="term" value="P:regulation of cell cycle"/>
    <property type="evidence" value="ECO:0007669"/>
    <property type="project" value="Ensembl"/>
</dbReference>
<dbReference type="GO" id="GO:0016604">
    <property type="term" value="C:nuclear body"/>
    <property type="evidence" value="ECO:0007669"/>
    <property type="project" value="Ensembl"/>
</dbReference>
<dbReference type="GO" id="GO:0000122">
    <property type="term" value="P:negative regulation of transcription by RNA polymerase II"/>
    <property type="evidence" value="ECO:0007669"/>
    <property type="project" value="Ensembl"/>
</dbReference>
<evidence type="ECO:0000259" key="10">
    <source>
        <dbReference type="Pfam" id="PF10513"/>
    </source>
</evidence>
<keyword evidence="5 7" id="KW-0804">Transcription</keyword>